<evidence type="ECO:0000256" key="8">
    <source>
        <dbReference type="ARBA" id="ARBA00022723"/>
    </source>
</evidence>
<dbReference type="PROSITE" id="PS00080">
    <property type="entry name" value="MULTICOPPER_OXIDASE2"/>
    <property type="match status" value="1"/>
</dbReference>
<keyword evidence="10 13" id="KW-0560">Oxidoreductase</keyword>
<keyword evidence="9 13" id="KW-0677">Repeat</keyword>
<evidence type="ECO:0000256" key="6">
    <source>
        <dbReference type="ARBA" id="ARBA00022523"/>
    </source>
</evidence>
<keyword evidence="8 13" id="KW-0479">Metal-binding</keyword>
<keyword evidence="13" id="KW-0732">Signal</keyword>
<evidence type="ECO:0000313" key="18">
    <source>
        <dbReference type="Proteomes" id="UP001552299"/>
    </source>
</evidence>
<evidence type="ECO:0000313" key="17">
    <source>
        <dbReference type="EMBL" id="KAL0918052.1"/>
    </source>
</evidence>
<comment type="caution">
    <text evidence="17">The sequence shown here is derived from an EMBL/GenBank/DDBJ whole genome shotgun (WGS) entry which is preliminary data.</text>
</comment>
<dbReference type="GO" id="GO:0052716">
    <property type="term" value="F:hydroquinone:oxygen oxidoreductase activity"/>
    <property type="evidence" value="ECO:0007669"/>
    <property type="project" value="UniProtKB-EC"/>
</dbReference>
<dbReference type="NCBIfam" id="TIGR03389">
    <property type="entry name" value="laccase"/>
    <property type="match status" value="1"/>
</dbReference>
<evidence type="ECO:0000259" key="16">
    <source>
        <dbReference type="Pfam" id="PF07732"/>
    </source>
</evidence>
<comment type="subcellular location">
    <subcellularLocation>
        <location evidence="3 13">Secreted</location>
        <location evidence="3 13">Extracellular space</location>
        <location evidence="3 13">Apoplast</location>
    </subcellularLocation>
</comment>
<reference evidence="17 18" key="1">
    <citation type="journal article" date="2024" name="Plant Biotechnol. J.">
        <title>Dendrobium thyrsiflorum genome and its molecular insights into genes involved in important horticultural traits.</title>
        <authorList>
            <person name="Chen B."/>
            <person name="Wang J.Y."/>
            <person name="Zheng P.J."/>
            <person name="Li K.L."/>
            <person name="Liang Y.M."/>
            <person name="Chen X.F."/>
            <person name="Zhang C."/>
            <person name="Zhao X."/>
            <person name="He X."/>
            <person name="Zhang G.Q."/>
            <person name="Liu Z.J."/>
            <person name="Xu Q."/>
        </authorList>
    </citation>
    <scope>NUCLEOTIDE SEQUENCE [LARGE SCALE GENOMIC DNA]</scope>
    <source>
        <strain evidence="17">GZMU011</strain>
    </source>
</reference>
<dbReference type="PANTHER" id="PTHR11709:SF9">
    <property type="entry name" value="LACCASE-7"/>
    <property type="match status" value="1"/>
</dbReference>
<gene>
    <name evidence="17" type="ORF">M5K25_010040</name>
</gene>
<dbReference type="EC" id="1.10.3.2" evidence="5 13"/>
<dbReference type="SUPFAM" id="SSF49503">
    <property type="entry name" value="Cupredoxins"/>
    <property type="match status" value="3"/>
</dbReference>
<feature type="signal peptide" evidence="13">
    <location>
        <begin position="1"/>
        <end position="26"/>
    </location>
</feature>
<dbReference type="InterPro" id="IPR008972">
    <property type="entry name" value="Cupredoxin"/>
</dbReference>
<dbReference type="GO" id="GO:0048046">
    <property type="term" value="C:apoplast"/>
    <property type="evidence" value="ECO:0007669"/>
    <property type="project" value="UniProtKB-SubCell"/>
</dbReference>
<evidence type="ECO:0000256" key="7">
    <source>
        <dbReference type="ARBA" id="ARBA00022525"/>
    </source>
</evidence>
<protein>
    <recommendedName>
        <fullName evidence="5 13">Laccase</fullName>
        <ecNumber evidence="5 13">1.10.3.2</ecNumber>
    </recommendedName>
    <alternativeName>
        <fullName evidence="13">Benzenediol:oxygen oxidoreductase</fullName>
    </alternativeName>
    <alternativeName>
        <fullName evidence="13">Diphenol oxidase</fullName>
    </alternativeName>
    <alternativeName>
        <fullName evidence="13">Urishiol oxidase</fullName>
    </alternativeName>
</protein>
<dbReference type="PANTHER" id="PTHR11709">
    <property type="entry name" value="MULTI-COPPER OXIDASE"/>
    <property type="match status" value="1"/>
</dbReference>
<dbReference type="CDD" id="cd13897">
    <property type="entry name" value="CuRO_3_LCC_plant"/>
    <property type="match status" value="1"/>
</dbReference>
<dbReference type="GO" id="GO:0046274">
    <property type="term" value="P:lignin catabolic process"/>
    <property type="evidence" value="ECO:0007669"/>
    <property type="project" value="UniProtKB-KW"/>
</dbReference>
<dbReference type="GO" id="GO:0046872">
    <property type="term" value="F:metal ion binding"/>
    <property type="evidence" value="ECO:0007669"/>
    <property type="project" value="UniProtKB-KW"/>
</dbReference>
<evidence type="ECO:0000259" key="14">
    <source>
        <dbReference type="Pfam" id="PF00394"/>
    </source>
</evidence>
<feature type="domain" description="Plastocyanin-like" evidence="15">
    <location>
        <begin position="416"/>
        <end position="551"/>
    </location>
</feature>
<dbReference type="InterPro" id="IPR045087">
    <property type="entry name" value="Cu-oxidase_fam"/>
</dbReference>
<keyword evidence="12 13" id="KW-0439">Lignin degradation</keyword>
<dbReference type="InterPro" id="IPR011707">
    <property type="entry name" value="Cu-oxidase-like_N"/>
</dbReference>
<keyword evidence="6 13" id="KW-0052">Apoplast</keyword>
<comment type="function">
    <text evidence="2 13">Lignin degradation and detoxification of lignin-derived products.</text>
</comment>
<dbReference type="Pfam" id="PF07731">
    <property type="entry name" value="Cu-oxidase_2"/>
    <property type="match status" value="1"/>
</dbReference>
<evidence type="ECO:0000256" key="2">
    <source>
        <dbReference type="ARBA" id="ARBA00002075"/>
    </source>
</evidence>
<keyword evidence="18" id="KW-1185">Reference proteome</keyword>
<comment type="similarity">
    <text evidence="4 13">Belongs to the multicopper oxidase family.</text>
</comment>
<dbReference type="CDD" id="cd13875">
    <property type="entry name" value="CuRO_2_LCC_plant"/>
    <property type="match status" value="1"/>
</dbReference>
<dbReference type="EMBL" id="JANQDX010000009">
    <property type="protein sequence ID" value="KAL0918052.1"/>
    <property type="molecule type" value="Genomic_DNA"/>
</dbReference>
<evidence type="ECO:0000256" key="3">
    <source>
        <dbReference type="ARBA" id="ARBA00004271"/>
    </source>
</evidence>
<dbReference type="InterPro" id="IPR001117">
    <property type="entry name" value="Cu-oxidase_2nd"/>
</dbReference>
<dbReference type="CDD" id="cd13849">
    <property type="entry name" value="CuRO_1_LCC_plant"/>
    <property type="match status" value="1"/>
</dbReference>
<dbReference type="InterPro" id="IPR034288">
    <property type="entry name" value="CuRO_1_LCC"/>
</dbReference>
<name>A0ABD0V601_DENTH</name>
<dbReference type="InterPro" id="IPR017761">
    <property type="entry name" value="Laccase"/>
</dbReference>
<evidence type="ECO:0000256" key="9">
    <source>
        <dbReference type="ARBA" id="ARBA00022737"/>
    </source>
</evidence>
<evidence type="ECO:0000256" key="11">
    <source>
        <dbReference type="ARBA" id="ARBA00023008"/>
    </source>
</evidence>
<dbReference type="InterPro" id="IPR034285">
    <property type="entry name" value="CuRO_2_LCC"/>
</dbReference>
<keyword evidence="11 13" id="KW-0186">Copper</keyword>
<evidence type="ECO:0000256" key="1">
    <source>
        <dbReference type="ARBA" id="ARBA00000349"/>
    </source>
</evidence>
<evidence type="ECO:0000256" key="13">
    <source>
        <dbReference type="RuleBase" id="RU361119"/>
    </source>
</evidence>
<comment type="cofactor">
    <cofactor evidence="13">
        <name>Cu cation</name>
        <dbReference type="ChEBI" id="CHEBI:23378"/>
    </cofactor>
    <text evidence="13">Binds 4 Cu cations per monomer.</text>
</comment>
<dbReference type="Pfam" id="PF07732">
    <property type="entry name" value="Cu-oxidase_3"/>
    <property type="match status" value="1"/>
</dbReference>
<feature type="domain" description="Plastocyanin-like" evidence="14">
    <location>
        <begin position="162"/>
        <end position="317"/>
    </location>
</feature>
<dbReference type="Gene3D" id="2.60.40.420">
    <property type="entry name" value="Cupredoxins - blue copper proteins"/>
    <property type="match status" value="3"/>
</dbReference>
<proteinExistence type="inferred from homology"/>
<organism evidence="17 18">
    <name type="scientific">Dendrobium thyrsiflorum</name>
    <name type="common">Pinecone-like raceme dendrobium</name>
    <name type="synonym">Orchid</name>
    <dbReference type="NCBI Taxonomy" id="117978"/>
    <lineage>
        <taxon>Eukaryota</taxon>
        <taxon>Viridiplantae</taxon>
        <taxon>Streptophyta</taxon>
        <taxon>Embryophyta</taxon>
        <taxon>Tracheophyta</taxon>
        <taxon>Spermatophyta</taxon>
        <taxon>Magnoliopsida</taxon>
        <taxon>Liliopsida</taxon>
        <taxon>Asparagales</taxon>
        <taxon>Orchidaceae</taxon>
        <taxon>Epidendroideae</taxon>
        <taxon>Malaxideae</taxon>
        <taxon>Dendrobiinae</taxon>
        <taxon>Dendrobium</taxon>
    </lineage>
</organism>
<dbReference type="InterPro" id="IPR011706">
    <property type="entry name" value="Cu-oxidase_C"/>
</dbReference>
<sequence>MMERGVLNFLVAILSMSTLCSSSAQAAVVEHTFNVGNLTVERLCKERVITAVNGELPGPTIRAHDGDTIVVHLVNQSPYSITVHWHGIFQVMSGWADGPGYITQCPIAAGNKYTYRFNVVGQEGTLWWHAHISFLRATVYGALIIKPRHGTKAYPFPDPYKEVPIILGEWWDANVVDVENEALAAGGVPNISDAFTINGRPGDLYPCSQHHTYKVELEQGKLYLFRLINAALSHQFFIRAAGHSFTVVAVDASYTTPHSAQVLLLAPGQTVDALLLADAVPAGDYYLAARPFISTPPSPASFIFNNSTTTALLHYSTTTSSPPTMPSLPAFNDIPAAYGFYTNLTGLIGPGRPSAPLEVDENLFVTFGLGLVPCVPDRPMCLAASMNNISFQLPEKTSLLEARFGGGSDGVYTEDFPVRPAVEFDFTNVKERLDPSVLVVKKGTKVKRVRYNATVEVILQNTAVLGTESHPIHLHGFNFFVLAQGIGNFNASAAAPTYNLLNPLVRNTVAIPAGGWAVIRFIANNPGMWLMHCHLDIHLSLGMAMAFEVDDGPSPSTSLPPPPPDLPRC</sequence>
<dbReference type="InterPro" id="IPR034289">
    <property type="entry name" value="CuRO_3_LCC"/>
</dbReference>
<dbReference type="Pfam" id="PF00394">
    <property type="entry name" value="Cu-oxidase"/>
    <property type="match status" value="1"/>
</dbReference>
<accession>A0ABD0V601</accession>
<evidence type="ECO:0000256" key="5">
    <source>
        <dbReference type="ARBA" id="ARBA00012297"/>
    </source>
</evidence>
<evidence type="ECO:0000259" key="15">
    <source>
        <dbReference type="Pfam" id="PF07731"/>
    </source>
</evidence>
<feature type="chain" id="PRO_5044527824" description="Laccase" evidence="13">
    <location>
        <begin position="27"/>
        <end position="569"/>
    </location>
</feature>
<dbReference type="InterPro" id="IPR002355">
    <property type="entry name" value="Cu_oxidase_Cu_BS"/>
</dbReference>
<evidence type="ECO:0000256" key="4">
    <source>
        <dbReference type="ARBA" id="ARBA00010609"/>
    </source>
</evidence>
<evidence type="ECO:0000256" key="12">
    <source>
        <dbReference type="ARBA" id="ARBA00023185"/>
    </source>
</evidence>
<comment type="catalytic activity">
    <reaction evidence="1 13">
        <text>4 hydroquinone + O2 = 4 benzosemiquinone + 2 H2O</text>
        <dbReference type="Rhea" id="RHEA:11276"/>
        <dbReference type="ChEBI" id="CHEBI:15377"/>
        <dbReference type="ChEBI" id="CHEBI:15379"/>
        <dbReference type="ChEBI" id="CHEBI:17594"/>
        <dbReference type="ChEBI" id="CHEBI:17977"/>
        <dbReference type="EC" id="1.10.3.2"/>
    </reaction>
</comment>
<evidence type="ECO:0000256" key="10">
    <source>
        <dbReference type="ARBA" id="ARBA00023002"/>
    </source>
</evidence>
<dbReference type="Proteomes" id="UP001552299">
    <property type="component" value="Unassembled WGS sequence"/>
</dbReference>
<keyword evidence="7 13" id="KW-0964">Secreted</keyword>
<feature type="domain" description="Plastocyanin-like" evidence="16">
    <location>
        <begin position="35"/>
        <end position="148"/>
    </location>
</feature>
<dbReference type="AlphaFoldDB" id="A0ABD0V601"/>